<proteinExistence type="predicted"/>
<gene>
    <name evidence="1" type="ORF">METZ01_LOCUS348003</name>
</gene>
<sequence>MTIYNYVKTIEERCEKDEETGCWNWTRAKHVQGYAFMRHGGTMKTVQRIMAI</sequence>
<feature type="non-terminal residue" evidence="1">
    <location>
        <position position="52"/>
    </location>
</feature>
<evidence type="ECO:0000313" key="1">
    <source>
        <dbReference type="EMBL" id="SVC95149.1"/>
    </source>
</evidence>
<organism evidence="1">
    <name type="scientific">marine metagenome</name>
    <dbReference type="NCBI Taxonomy" id="408172"/>
    <lineage>
        <taxon>unclassified sequences</taxon>
        <taxon>metagenomes</taxon>
        <taxon>ecological metagenomes</taxon>
    </lineage>
</organism>
<dbReference type="EMBL" id="UINC01120578">
    <property type="protein sequence ID" value="SVC95149.1"/>
    <property type="molecule type" value="Genomic_DNA"/>
</dbReference>
<name>A0A382RBT6_9ZZZZ</name>
<protein>
    <submittedName>
        <fullName evidence="1">Uncharacterized protein</fullName>
    </submittedName>
</protein>
<dbReference type="AlphaFoldDB" id="A0A382RBT6"/>
<accession>A0A382RBT6</accession>
<reference evidence="1" key="1">
    <citation type="submission" date="2018-05" db="EMBL/GenBank/DDBJ databases">
        <authorList>
            <person name="Lanie J.A."/>
            <person name="Ng W.-L."/>
            <person name="Kazmierczak K.M."/>
            <person name="Andrzejewski T.M."/>
            <person name="Davidsen T.M."/>
            <person name="Wayne K.J."/>
            <person name="Tettelin H."/>
            <person name="Glass J.I."/>
            <person name="Rusch D."/>
            <person name="Podicherti R."/>
            <person name="Tsui H.-C.T."/>
            <person name="Winkler M.E."/>
        </authorList>
    </citation>
    <scope>NUCLEOTIDE SEQUENCE</scope>
</reference>
<feature type="non-terminal residue" evidence="1">
    <location>
        <position position="1"/>
    </location>
</feature>